<keyword evidence="7" id="KW-1133">Transmembrane helix</keyword>
<gene>
    <name evidence="9" type="ORF">CCH79_00016607</name>
</gene>
<evidence type="ECO:0000259" key="8">
    <source>
        <dbReference type="PROSITE" id="PS50268"/>
    </source>
</evidence>
<keyword evidence="2" id="KW-0677">Repeat</keyword>
<dbReference type="GO" id="GO:0045296">
    <property type="term" value="F:cadherin binding"/>
    <property type="evidence" value="ECO:0007669"/>
    <property type="project" value="TreeGrafter"/>
</dbReference>
<keyword evidence="4 7" id="KW-0472">Membrane</keyword>
<dbReference type="Proteomes" id="UP000250572">
    <property type="component" value="Unassembled WGS sequence"/>
</dbReference>
<dbReference type="InterPro" id="IPR039808">
    <property type="entry name" value="Cadherin"/>
</dbReference>
<dbReference type="CDD" id="cd11304">
    <property type="entry name" value="Cadherin_repeat"/>
    <property type="match status" value="3"/>
</dbReference>
<feature type="domain" description="Cadherin" evidence="8">
    <location>
        <begin position="245"/>
        <end position="353"/>
    </location>
</feature>
<proteinExistence type="predicted"/>
<dbReference type="STRING" id="33528.ENSGAFP00000006147"/>
<feature type="compositionally biased region" description="Polar residues" evidence="6">
    <location>
        <begin position="744"/>
        <end position="764"/>
    </location>
</feature>
<evidence type="ECO:0000256" key="2">
    <source>
        <dbReference type="ARBA" id="ARBA00022737"/>
    </source>
</evidence>
<evidence type="ECO:0000256" key="5">
    <source>
        <dbReference type="PROSITE-ProRule" id="PRU00043"/>
    </source>
</evidence>
<feature type="transmembrane region" description="Helical" evidence="7">
    <location>
        <begin position="647"/>
        <end position="670"/>
    </location>
</feature>
<dbReference type="SUPFAM" id="SSF49313">
    <property type="entry name" value="Cadherin-like"/>
    <property type="match status" value="3"/>
</dbReference>
<feature type="compositionally biased region" description="Basic and acidic residues" evidence="6">
    <location>
        <begin position="826"/>
        <end position="835"/>
    </location>
</feature>
<dbReference type="PRINTS" id="PR00205">
    <property type="entry name" value="CADHERIN"/>
</dbReference>
<evidence type="ECO:0000256" key="1">
    <source>
        <dbReference type="ARBA" id="ARBA00004370"/>
    </source>
</evidence>
<feature type="domain" description="Cadherin" evidence="8">
    <location>
        <begin position="393"/>
        <end position="474"/>
    </location>
</feature>
<dbReference type="AlphaFoldDB" id="A0A315V9M7"/>
<dbReference type="GO" id="GO:0016342">
    <property type="term" value="C:catenin complex"/>
    <property type="evidence" value="ECO:0007669"/>
    <property type="project" value="TreeGrafter"/>
</dbReference>
<dbReference type="GO" id="GO:0005912">
    <property type="term" value="C:adherens junction"/>
    <property type="evidence" value="ECO:0007669"/>
    <property type="project" value="TreeGrafter"/>
</dbReference>
<evidence type="ECO:0000256" key="3">
    <source>
        <dbReference type="ARBA" id="ARBA00022837"/>
    </source>
</evidence>
<dbReference type="PROSITE" id="PS50268">
    <property type="entry name" value="CADHERIN_2"/>
    <property type="match status" value="3"/>
</dbReference>
<feature type="region of interest" description="Disordered" evidence="6">
    <location>
        <begin position="32"/>
        <end position="61"/>
    </location>
</feature>
<reference evidence="9 10" key="1">
    <citation type="journal article" date="2018" name="G3 (Bethesda)">
        <title>A High-Quality Reference Genome for the Invasive Mosquitofish Gambusia affinis Using a Chicago Library.</title>
        <authorList>
            <person name="Hoffberg S.L."/>
            <person name="Troendle N.J."/>
            <person name="Glenn T.C."/>
            <person name="Mahmud O."/>
            <person name="Louha S."/>
            <person name="Chalopin D."/>
            <person name="Bennetzen J.L."/>
            <person name="Mauricio R."/>
        </authorList>
    </citation>
    <scope>NUCLEOTIDE SEQUENCE [LARGE SCALE GENOMIC DNA]</scope>
    <source>
        <strain evidence="9">NE01/NJP1002.9</strain>
        <tissue evidence="9">Muscle</tissue>
    </source>
</reference>
<sequence>MGHKLLFREQKLVRAEQGKANPGDKNVVKISQARKPVRFQKGDLKTSHTTDPKQQQSCTWRQVNSGVGGDVERVNLLLKQYMCPSVYNNWPTDLMLELSEKDKQSNEAHKDQLLQGGQNRRKMDCTDPHLSVAKFFICLLLVLLQASDAASQSCSFESPVEFEENNNVGDVVTTISVSPGETITVTDTKVPFDINGNQLIATKVLDREETQTYGFAITCTLGGGSISKTIVVIVLDVNDNEPSFDKDLYQENVEELSQIDTVVGQFPATDLDGPLLYYTLTSESEPDAFKLRSQSTPDILVNRPLDYDKVKEVRLILKAQDTPLTSPPDGPSFTATTTIMISIVDIDNRPPWFEPCTRHPINEAVICQNTGYNGTINLNEQETGVLPLDPGPLYAIDGDSGIKEEITYSIIFGNENGLFEINANTGNITMRKPTDVVGEIVLTVLAAQMKNIHQLATTTVTLNVQVKSLHPPEFQKARYEGLITSVGSMAMDLTIKDQPLRIIATDEDYIGVGGINPHITYSVEGSSDFAIIGGYLFLTKNLPESSLSIQVVATDTSNRETATAALQVELTSGLSTTTLPQSTTDFKTTTAIEKSTSDSETTKETMPTSDSTLSTDTIFTTRPTEGVSTASTARPVGPAGEFGIVDMAALGATLGVLLFLCVLVIGLLVYRMRRGNAAWKKIQEASMFRSSLGQANQKEGIQYTNEAFQNEDDKNSTGSGGPEGRSALTSWDPPKPVENIPSEEVNQSSSAQRRTQFSDNASDSGSDRADNEKEVKPILTKERRVEEGYKSVWFKEDIDPNAKEEVVIIPENGDEHSDDDDEEPSSDSRKDEDKHLQRKSPKVLFAETDLDSGLGVKFDDPADDSENDDELNFHFSVNGLEQALHAGSVDFKADKTEFLRWT</sequence>
<feature type="compositionally biased region" description="Basic and acidic residues" evidence="6">
    <location>
        <begin position="40"/>
        <end position="51"/>
    </location>
</feature>
<keyword evidence="10" id="KW-1185">Reference proteome</keyword>
<dbReference type="GO" id="GO:0008013">
    <property type="term" value="F:beta-catenin binding"/>
    <property type="evidence" value="ECO:0007669"/>
    <property type="project" value="TreeGrafter"/>
</dbReference>
<dbReference type="InterPro" id="IPR020894">
    <property type="entry name" value="Cadherin_CS"/>
</dbReference>
<dbReference type="PANTHER" id="PTHR24027">
    <property type="entry name" value="CADHERIN-23"/>
    <property type="match status" value="1"/>
</dbReference>
<dbReference type="InterPro" id="IPR002126">
    <property type="entry name" value="Cadherin-like_dom"/>
</dbReference>
<keyword evidence="7" id="KW-0812">Transmembrane</keyword>
<organism evidence="9 10">
    <name type="scientific">Gambusia affinis</name>
    <name type="common">Western mosquitofish</name>
    <name type="synonym">Heterandria affinis</name>
    <dbReference type="NCBI Taxonomy" id="33528"/>
    <lineage>
        <taxon>Eukaryota</taxon>
        <taxon>Metazoa</taxon>
        <taxon>Chordata</taxon>
        <taxon>Craniata</taxon>
        <taxon>Vertebrata</taxon>
        <taxon>Euteleostomi</taxon>
        <taxon>Actinopterygii</taxon>
        <taxon>Neopterygii</taxon>
        <taxon>Teleostei</taxon>
        <taxon>Neoteleostei</taxon>
        <taxon>Acanthomorphata</taxon>
        <taxon>Ovalentaria</taxon>
        <taxon>Atherinomorphae</taxon>
        <taxon>Cyprinodontiformes</taxon>
        <taxon>Poeciliidae</taxon>
        <taxon>Poeciliinae</taxon>
        <taxon>Gambusia</taxon>
    </lineage>
</organism>
<dbReference type="GO" id="GO:0005509">
    <property type="term" value="F:calcium ion binding"/>
    <property type="evidence" value="ECO:0007669"/>
    <property type="project" value="UniProtKB-UniRule"/>
</dbReference>
<dbReference type="Gene3D" id="2.60.40.60">
    <property type="entry name" value="Cadherins"/>
    <property type="match status" value="3"/>
</dbReference>
<evidence type="ECO:0000313" key="9">
    <source>
        <dbReference type="EMBL" id="PWA19910.1"/>
    </source>
</evidence>
<feature type="region of interest" description="Disordered" evidence="6">
    <location>
        <begin position="801"/>
        <end position="844"/>
    </location>
</feature>
<dbReference type="SMART" id="SM00112">
    <property type="entry name" value="CA"/>
    <property type="match status" value="3"/>
</dbReference>
<name>A0A315V9M7_GAMAF</name>
<comment type="subcellular location">
    <subcellularLocation>
        <location evidence="1">Membrane</location>
    </subcellularLocation>
</comment>
<evidence type="ECO:0000256" key="4">
    <source>
        <dbReference type="ARBA" id="ARBA00023136"/>
    </source>
</evidence>
<evidence type="ECO:0000256" key="6">
    <source>
        <dbReference type="SAM" id="MobiDB-lite"/>
    </source>
</evidence>
<dbReference type="GO" id="GO:0007156">
    <property type="term" value="P:homophilic cell adhesion via plasma membrane adhesion molecules"/>
    <property type="evidence" value="ECO:0007669"/>
    <property type="project" value="InterPro"/>
</dbReference>
<protein>
    <recommendedName>
        <fullName evidence="8">Cadherin domain-containing protein</fullName>
    </recommendedName>
</protein>
<dbReference type="PANTHER" id="PTHR24027:SF414">
    <property type="entry name" value="CADHERIN-RELATED FAMILY MEMBER 5 ISOFORM X1"/>
    <property type="match status" value="1"/>
</dbReference>
<dbReference type="GO" id="GO:0007043">
    <property type="term" value="P:cell-cell junction assembly"/>
    <property type="evidence" value="ECO:0007669"/>
    <property type="project" value="TreeGrafter"/>
</dbReference>
<feature type="compositionally biased region" description="Polar residues" evidence="6">
    <location>
        <begin position="606"/>
        <end position="616"/>
    </location>
</feature>
<feature type="compositionally biased region" description="Basic and acidic residues" evidence="6">
    <location>
        <begin position="765"/>
        <end position="779"/>
    </location>
</feature>
<feature type="compositionally biased region" description="Acidic residues" evidence="6">
    <location>
        <begin position="816"/>
        <end position="825"/>
    </location>
</feature>
<dbReference type="GO" id="GO:0016477">
    <property type="term" value="P:cell migration"/>
    <property type="evidence" value="ECO:0007669"/>
    <property type="project" value="TreeGrafter"/>
</dbReference>
<comment type="caution">
    <text evidence="9">The sequence shown here is derived from an EMBL/GenBank/DDBJ whole genome shotgun (WGS) entry which is preliminary data.</text>
</comment>
<dbReference type="EMBL" id="NHOQ01002041">
    <property type="protein sequence ID" value="PWA19910.1"/>
    <property type="molecule type" value="Genomic_DNA"/>
</dbReference>
<dbReference type="PROSITE" id="PS00232">
    <property type="entry name" value="CADHERIN_1"/>
    <property type="match status" value="1"/>
</dbReference>
<dbReference type="GO" id="GO:0000902">
    <property type="term" value="P:cell morphogenesis"/>
    <property type="evidence" value="ECO:0007669"/>
    <property type="project" value="TreeGrafter"/>
</dbReference>
<feature type="region of interest" description="Disordered" evidence="6">
    <location>
        <begin position="591"/>
        <end position="616"/>
    </location>
</feature>
<dbReference type="GO" id="GO:0016339">
    <property type="term" value="P:calcium-dependent cell-cell adhesion via plasma membrane cell adhesion molecules"/>
    <property type="evidence" value="ECO:0007669"/>
    <property type="project" value="TreeGrafter"/>
</dbReference>
<evidence type="ECO:0000256" key="7">
    <source>
        <dbReference type="SAM" id="Phobius"/>
    </source>
</evidence>
<feature type="region of interest" description="Disordered" evidence="6">
    <location>
        <begin position="707"/>
        <end position="779"/>
    </location>
</feature>
<accession>A0A315V9M7</accession>
<evidence type="ECO:0000313" key="10">
    <source>
        <dbReference type="Proteomes" id="UP000250572"/>
    </source>
</evidence>
<dbReference type="GO" id="GO:0044331">
    <property type="term" value="P:cell-cell adhesion mediated by cadherin"/>
    <property type="evidence" value="ECO:0007669"/>
    <property type="project" value="TreeGrafter"/>
</dbReference>
<dbReference type="GO" id="GO:0034332">
    <property type="term" value="P:adherens junction organization"/>
    <property type="evidence" value="ECO:0007669"/>
    <property type="project" value="TreeGrafter"/>
</dbReference>
<keyword evidence="3 5" id="KW-0106">Calcium</keyword>
<feature type="domain" description="Cadherin" evidence="8">
    <location>
        <begin position="192"/>
        <end position="244"/>
    </location>
</feature>
<dbReference type="InterPro" id="IPR015919">
    <property type="entry name" value="Cadherin-like_sf"/>
</dbReference>
<dbReference type="Pfam" id="PF00028">
    <property type="entry name" value="Cadherin"/>
    <property type="match status" value="2"/>
</dbReference>
<feature type="compositionally biased region" description="Polar residues" evidence="6">
    <location>
        <begin position="52"/>
        <end position="61"/>
    </location>
</feature>